<evidence type="ECO:0000259" key="5">
    <source>
        <dbReference type="PROSITE" id="PS50966"/>
    </source>
</evidence>
<evidence type="ECO:0000256" key="4">
    <source>
        <dbReference type="SAM" id="MobiDB-lite"/>
    </source>
</evidence>
<dbReference type="InterPro" id="IPR000330">
    <property type="entry name" value="SNF2_N"/>
</dbReference>
<feature type="domain" description="Helicase C-terminal" evidence="7">
    <location>
        <begin position="1048"/>
        <end position="1205"/>
    </location>
</feature>
<name>A0A127FCX1_STEDE</name>
<dbReference type="InterPro" id="IPR014001">
    <property type="entry name" value="Helicase_ATP-bd"/>
</dbReference>
<dbReference type="PROSITE" id="PS51194">
    <property type="entry name" value="HELICASE_CTER"/>
    <property type="match status" value="1"/>
</dbReference>
<dbReference type="InterPro" id="IPR049730">
    <property type="entry name" value="SNF2/RAD54-like_C"/>
</dbReference>
<dbReference type="RefSeq" id="WP_168160061.1">
    <property type="nucleotide sequence ID" value="NZ_CP011971.1"/>
</dbReference>
<dbReference type="InterPro" id="IPR038718">
    <property type="entry name" value="SNF2-like_sf"/>
</dbReference>
<feature type="compositionally biased region" description="Basic and acidic residues" evidence="4">
    <location>
        <begin position="70"/>
        <end position="82"/>
    </location>
</feature>
<evidence type="ECO:0008006" key="10">
    <source>
        <dbReference type="Google" id="ProtNLM"/>
    </source>
</evidence>
<dbReference type="Pfam" id="PF00271">
    <property type="entry name" value="Helicase_C"/>
    <property type="match status" value="1"/>
</dbReference>
<dbReference type="Proteomes" id="UP000070250">
    <property type="component" value="Chromosome"/>
</dbReference>
<keyword evidence="2" id="KW-0347">Helicase</keyword>
<feature type="domain" description="Helicase ATP-binding" evidence="6">
    <location>
        <begin position="733"/>
        <end position="893"/>
    </location>
</feature>
<reference evidence="8 9" key="1">
    <citation type="submission" date="2015-06" db="EMBL/GenBank/DDBJ databases">
        <title>A Comprehensive Approach to Explore the Metabolic and Phylogenetic Diversity of Bacterial Steroid Degradation in the Environment: Testosterone as an Example.</title>
        <authorList>
            <person name="Yang F.-C."/>
            <person name="Chen Y.-L."/>
            <person name="Yu C.-P."/>
            <person name="Tang S.-L."/>
            <person name="Wang P.-H."/>
            <person name="Ismail W."/>
            <person name="Wang C.-H."/>
            <person name="Yang C.-Y."/>
            <person name="Chiang Y.-R."/>
        </authorList>
    </citation>
    <scope>NUCLEOTIDE SEQUENCE [LARGE SCALE GENOMIC DNA]</scope>
    <source>
        <strain evidence="8 9">DSM 18526</strain>
    </source>
</reference>
<dbReference type="CDD" id="cd18012">
    <property type="entry name" value="DEXQc_arch_SWI2_SNF2"/>
    <property type="match status" value="1"/>
</dbReference>
<gene>
    <name evidence="8" type="ORF">ACG33_09985</name>
</gene>
<keyword evidence="2" id="KW-0067">ATP-binding</keyword>
<dbReference type="GO" id="GO:0016787">
    <property type="term" value="F:hydrolase activity"/>
    <property type="evidence" value="ECO:0007669"/>
    <property type="project" value="UniProtKB-KW"/>
</dbReference>
<evidence type="ECO:0000259" key="7">
    <source>
        <dbReference type="PROSITE" id="PS51194"/>
    </source>
</evidence>
<evidence type="ECO:0000313" key="9">
    <source>
        <dbReference type="Proteomes" id="UP000070250"/>
    </source>
</evidence>
<feature type="region of interest" description="Disordered" evidence="4">
    <location>
        <begin position="332"/>
        <end position="351"/>
    </location>
</feature>
<evidence type="ECO:0000313" key="8">
    <source>
        <dbReference type="EMBL" id="AMN47419.1"/>
    </source>
</evidence>
<evidence type="ECO:0000256" key="2">
    <source>
        <dbReference type="ARBA" id="ARBA00022806"/>
    </source>
</evidence>
<protein>
    <recommendedName>
        <fullName evidence="10">Helicase</fullName>
    </recommendedName>
</protein>
<feature type="region of interest" description="Disordered" evidence="4">
    <location>
        <begin position="1004"/>
        <end position="1041"/>
    </location>
</feature>
<dbReference type="SUPFAM" id="SSF52540">
    <property type="entry name" value="P-loop containing nucleoside triphosphate hydrolases"/>
    <property type="match status" value="2"/>
</dbReference>
<dbReference type="PANTHER" id="PTHR10799">
    <property type="entry name" value="SNF2/RAD54 HELICASE FAMILY"/>
    <property type="match status" value="1"/>
</dbReference>
<dbReference type="CDD" id="cd18793">
    <property type="entry name" value="SF2_C_SNF"/>
    <property type="match status" value="1"/>
</dbReference>
<keyword evidence="3" id="KW-0479">Metal-binding</keyword>
<keyword evidence="2" id="KW-0547">Nucleotide-binding</keyword>
<keyword evidence="9" id="KW-1185">Reference proteome</keyword>
<evidence type="ECO:0000256" key="3">
    <source>
        <dbReference type="PROSITE-ProRule" id="PRU00325"/>
    </source>
</evidence>
<proteinExistence type="predicted"/>
<dbReference type="Gene3D" id="3.40.50.10810">
    <property type="entry name" value="Tandem AAA-ATPase domain"/>
    <property type="match status" value="1"/>
</dbReference>
<organism evidence="8 9">
    <name type="scientific">Steroidobacter denitrificans</name>
    <dbReference type="NCBI Taxonomy" id="465721"/>
    <lineage>
        <taxon>Bacteria</taxon>
        <taxon>Pseudomonadati</taxon>
        <taxon>Pseudomonadota</taxon>
        <taxon>Gammaproteobacteria</taxon>
        <taxon>Steroidobacterales</taxon>
        <taxon>Steroidobacteraceae</taxon>
        <taxon>Steroidobacter</taxon>
    </lineage>
</organism>
<keyword evidence="3" id="KW-0862">Zinc</keyword>
<dbReference type="PROSITE" id="PS51192">
    <property type="entry name" value="HELICASE_ATP_BIND_1"/>
    <property type="match status" value="1"/>
</dbReference>
<dbReference type="SMART" id="SM00487">
    <property type="entry name" value="DEXDc"/>
    <property type="match status" value="1"/>
</dbReference>
<keyword evidence="1" id="KW-0378">Hydrolase</keyword>
<sequence>MTDPFSSDADSPQNFLLRPDWLRTLFGDRLYTQAQRWVEEGRVYGLRIAQAGRIITGFAAGAPSPDDTAGDERREPIREPGDGAVRCDARRVYIRLTPMPPVSRAAVSQAPASPALRAGGTDRETFQGECSCGARSPCVHIAAVSIAAAGRSAAASDPGRHSGLSRAADTPAHPIPAEAAKAMALHANMPAGTAPQQQLCYLLQPGTGGTQLSLWVGQRRLESDSARRARAEERRIDARGACAFVPRPTGATGEFPRYVDAQDRALLRELLHVDTDGPWPLGDRLGGKSGGVLLQRILATGRVWWRSLNGPPLRAGSPRTLPLVWEVLPSGDQQLRQRPDGTARSSGNEAGEHQAALELLLEVTPALCIDPIRNEWAALRLPYPEALLREHWNRPMRAQDVEILNEDIARQDPHAHFPRLRILEVRREPLQEVRARLLLGPGETHPASIHLEFLYNGLPVDSRQLRQGQATVRCVVPAARNAAVAEHGSGMILEIDRDPMLEQQLQERLEQALAQHAPGLAAADDASWLAFMMTGVPALQAAGWEIVLLPGFPYRLADGQGWYADIDAQRKEAWFDLRLGVVVDGRQINLLPALVDYLQGRIEAPCAPGASPGGSATIAHCRSGGQVLIRMEDGRWLPVTLERIERIANTLVELLDRTALNKRQALSLPVIQAGRLAQLSMALDGPAVRSNERSLLRLVEDLANFQGIRPLPAPAGFRAALRGYQQEGLGWLQFLRRYRLGGVLADDMGLGKTVQTIAHLLLEKAAGRLDKPALIVAPVSVIGNWQNELRRFAPQLKVLTLHGPRRKALFADIGCSDIVITGYPLLAIDAEVLCAHEFGFAILDEAQMIKNPRAKVSQAARLLRAEHRLCLTGTPMENHLGELWSLFDFLQPGLLGQEQQFQRHYRSPIEKSRNEQRREALARRIAPFVLRRTKDQVAKELPPKTQIVETLVLEERQRDFYDGIRLAMHRRVLEIIERRGLARSRITVLDALLRLRQACCDPRLVGTGAPNQDRSEGPDNLQSRNTDPSAEHAPPADQEHIPSAKMDWLRTVLPELVAEGRRILLFSQFTAMLALIEDAVKELNIPYCLLTGATRARDEVIQRFQAGDAPLFLISLKAGGTGLNLTAADTVIHYDPWWNPAVETQATDRAHRIGQDKPVFVYKLIAQGTVEEKILELQAGKHELASRLYSQRNASPAQLSRADLEALFT</sequence>
<dbReference type="InterPro" id="IPR001650">
    <property type="entry name" value="Helicase_C-like"/>
</dbReference>
<dbReference type="STRING" id="465721.ACG33_09985"/>
<evidence type="ECO:0000256" key="1">
    <source>
        <dbReference type="ARBA" id="ARBA00022801"/>
    </source>
</evidence>
<dbReference type="EMBL" id="CP011971">
    <property type="protein sequence ID" value="AMN47419.1"/>
    <property type="molecule type" value="Genomic_DNA"/>
</dbReference>
<dbReference type="AlphaFoldDB" id="A0A127FCX1"/>
<evidence type="ECO:0000259" key="6">
    <source>
        <dbReference type="PROSITE" id="PS51192"/>
    </source>
</evidence>
<dbReference type="InterPro" id="IPR027417">
    <property type="entry name" value="P-loop_NTPase"/>
</dbReference>
<dbReference type="GO" id="GO:0004386">
    <property type="term" value="F:helicase activity"/>
    <property type="evidence" value="ECO:0007669"/>
    <property type="project" value="UniProtKB-KW"/>
</dbReference>
<dbReference type="InterPro" id="IPR007527">
    <property type="entry name" value="Znf_SWIM"/>
</dbReference>
<dbReference type="Pfam" id="PF00176">
    <property type="entry name" value="SNF2-rel_dom"/>
    <property type="match status" value="1"/>
</dbReference>
<dbReference type="SMART" id="SM00490">
    <property type="entry name" value="HELICc"/>
    <property type="match status" value="1"/>
</dbReference>
<dbReference type="Gene3D" id="3.40.50.300">
    <property type="entry name" value="P-loop containing nucleotide triphosphate hydrolases"/>
    <property type="match status" value="1"/>
</dbReference>
<feature type="region of interest" description="Disordered" evidence="4">
    <location>
        <begin position="59"/>
        <end position="82"/>
    </location>
</feature>
<dbReference type="PROSITE" id="PS50966">
    <property type="entry name" value="ZF_SWIM"/>
    <property type="match status" value="1"/>
</dbReference>
<accession>A0A127FCX1</accession>
<dbReference type="GO" id="GO:0008270">
    <property type="term" value="F:zinc ion binding"/>
    <property type="evidence" value="ECO:0007669"/>
    <property type="project" value="UniProtKB-KW"/>
</dbReference>
<dbReference type="GO" id="GO:0005524">
    <property type="term" value="F:ATP binding"/>
    <property type="evidence" value="ECO:0007669"/>
    <property type="project" value="InterPro"/>
</dbReference>
<keyword evidence="3" id="KW-0863">Zinc-finger</keyword>
<feature type="domain" description="SWIM-type" evidence="5">
    <location>
        <begin position="115"/>
        <end position="149"/>
    </location>
</feature>
<dbReference type="KEGG" id="sdf:ACG33_09985"/>